<sequence>MRVWFQADISWSWREDAGMFGTNPEDQRAENRPGWTASDRIFCSFNKHQKCGDFHKRMKICGRLSTRLHHLLQFLKPPLGAGFPAASFRSSIRTVDFLFNPHGFPSHHNQDADREPA</sequence>
<reference evidence="1 2" key="1">
    <citation type="submission" date="2018-11" db="EMBL/GenBank/DDBJ databases">
        <authorList>
            <person name="Lopez-Roques C."/>
            <person name="Donnadieu C."/>
            <person name="Bouchez O."/>
            <person name="Klopp C."/>
            <person name="Cabau C."/>
            <person name="Zahm M."/>
        </authorList>
    </citation>
    <scope>NUCLEOTIDE SEQUENCE [LARGE SCALE GENOMIC DNA]</scope>
    <source>
        <strain evidence="1">RS831</strain>
        <tissue evidence="1">Whole body</tissue>
    </source>
</reference>
<evidence type="ECO:0000313" key="1">
    <source>
        <dbReference type="EMBL" id="RVE60004.1"/>
    </source>
</evidence>
<organism evidence="1 2">
    <name type="scientific">Oryzias javanicus</name>
    <name type="common">Javanese ricefish</name>
    <name type="synonym">Aplocheilus javanicus</name>
    <dbReference type="NCBI Taxonomy" id="123683"/>
    <lineage>
        <taxon>Eukaryota</taxon>
        <taxon>Metazoa</taxon>
        <taxon>Chordata</taxon>
        <taxon>Craniata</taxon>
        <taxon>Vertebrata</taxon>
        <taxon>Euteleostomi</taxon>
        <taxon>Actinopterygii</taxon>
        <taxon>Neopterygii</taxon>
        <taxon>Teleostei</taxon>
        <taxon>Neoteleostei</taxon>
        <taxon>Acanthomorphata</taxon>
        <taxon>Ovalentaria</taxon>
        <taxon>Atherinomorphae</taxon>
        <taxon>Beloniformes</taxon>
        <taxon>Adrianichthyidae</taxon>
        <taxon>Oryziinae</taxon>
        <taxon>Oryzias</taxon>
    </lineage>
</organism>
<keyword evidence="2" id="KW-1185">Reference proteome</keyword>
<name>A0A437CC77_ORYJA</name>
<dbReference type="Proteomes" id="UP000283210">
    <property type="component" value="Chromosome 19"/>
</dbReference>
<protein>
    <submittedName>
        <fullName evidence="1">Uncharacterized protein</fullName>
    </submittedName>
</protein>
<dbReference type="EMBL" id="CM012455">
    <property type="protein sequence ID" value="RVE60004.1"/>
    <property type="molecule type" value="Genomic_DNA"/>
</dbReference>
<proteinExistence type="predicted"/>
<reference evidence="1 2" key="2">
    <citation type="submission" date="2019-01" db="EMBL/GenBank/DDBJ databases">
        <title>A chromosome length genome reference of the Java medaka (oryzias javanicus).</title>
        <authorList>
            <person name="Herpin A."/>
            <person name="Takehana Y."/>
            <person name="Naruse K."/>
            <person name="Ansai S."/>
            <person name="Kawaguchi M."/>
        </authorList>
    </citation>
    <scope>NUCLEOTIDE SEQUENCE [LARGE SCALE GENOMIC DNA]</scope>
    <source>
        <strain evidence="1">RS831</strain>
        <tissue evidence="1">Whole body</tissue>
    </source>
</reference>
<dbReference type="AlphaFoldDB" id="A0A437CC77"/>
<gene>
    <name evidence="1" type="ORF">OJAV_G00193970</name>
</gene>
<accession>A0A437CC77</accession>
<evidence type="ECO:0000313" key="2">
    <source>
        <dbReference type="Proteomes" id="UP000283210"/>
    </source>
</evidence>